<dbReference type="Gene3D" id="3.30.420.10">
    <property type="entry name" value="Ribonuclease H-like superfamily/Ribonuclease H"/>
    <property type="match status" value="1"/>
</dbReference>
<evidence type="ECO:0000259" key="2">
    <source>
        <dbReference type="PROSITE" id="PS50879"/>
    </source>
</evidence>
<gene>
    <name evidence="3" type="ORF">RDI58_019851</name>
</gene>
<evidence type="ECO:0000313" key="4">
    <source>
        <dbReference type="Proteomes" id="UP001371456"/>
    </source>
</evidence>
<dbReference type="CDD" id="cd06222">
    <property type="entry name" value="RNase_H_like"/>
    <property type="match status" value="1"/>
</dbReference>
<dbReference type="InterPro" id="IPR036691">
    <property type="entry name" value="Endo/exonu/phosph_ase_sf"/>
</dbReference>
<dbReference type="InterPro" id="IPR026960">
    <property type="entry name" value="RVT-Znf"/>
</dbReference>
<dbReference type="InterPro" id="IPR036397">
    <property type="entry name" value="RNaseH_sf"/>
</dbReference>
<dbReference type="InterPro" id="IPR002156">
    <property type="entry name" value="RNaseH_domain"/>
</dbReference>
<dbReference type="Pfam" id="PF00078">
    <property type="entry name" value="RVT_1"/>
    <property type="match status" value="1"/>
</dbReference>
<dbReference type="EMBL" id="JBANQN010000008">
    <property type="protein sequence ID" value="KAK6782055.1"/>
    <property type="molecule type" value="Genomic_DNA"/>
</dbReference>
<dbReference type="Proteomes" id="UP001371456">
    <property type="component" value="Unassembled WGS sequence"/>
</dbReference>
<protein>
    <recommendedName>
        <fullName evidence="5">Non-LTR retroelement reverse transcriptase</fullName>
    </recommendedName>
</protein>
<dbReference type="Gene3D" id="3.60.10.10">
    <property type="entry name" value="Endonuclease/exonuclease/phosphatase"/>
    <property type="match status" value="1"/>
</dbReference>
<dbReference type="PROSITE" id="PS50878">
    <property type="entry name" value="RT_POL"/>
    <property type="match status" value="1"/>
</dbReference>
<dbReference type="InterPro" id="IPR000477">
    <property type="entry name" value="RT_dom"/>
</dbReference>
<dbReference type="PANTHER" id="PTHR33116">
    <property type="entry name" value="REVERSE TRANSCRIPTASE ZINC-BINDING DOMAIN-CONTAINING PROTEIN-RELATED-RELATED"/>
    <property type="match status" value="1"/>
</dbReference>
<dbReference type="SUPFAM" id="SSF56672">
    <property type="entry name" value="DNA/RNA polymerases"/>
    <property type="match status" value="1"/>
</dbReference>
<organism evidence="3 4">
    <name type="scientific">Solanum bulbocastanum</name>
    <name type="common">Wild potato</name>
    <dbReference type="NCBI Taxonomy" id="147425"/>
    <lineage>
        <taxon>Eukaryota</taxon>
        <taxon>Viridiplantae</taxon>
        <taxon>Streptophyta</taxon>
        <taxon>Embryophyta</taxon>
        <taxon>Tracheophyta</taxon>
        <taxon>Spermatophyta</taxon>
        <taxon>Magnoliopsida</taxon>
        <taxon>eudicotyledons</taxon>
        <taxon>Gunneridae</taxon>
        <taxon>Pentapetalae</taxon>
        <taxon>asterids</taxon>
        <taxon>lamiids</taxon>
        <taxon>Solanales</taxon>
        <taxon>Solanaceae</taxon>
        <taxon>Solanoideae</taxon>
        <taxon>Solaneae</taxon>
        <taxon>Solanum</taxon>
    </lineage>
</organism>
<dbReference type="SUPFAM" id="SSF56219">
    <property type="entry name" value="DNase I-like"/>
    <property type="match status" value="1"/>
</dbReference>
<name>A0AAN8T7I6_SOLBU</name>
<evidence type="ECO:0008006" key="5">
    <source>
        <dbReference type="Google" id="ProtNLM"/>
    </source>
</evidence>
<keyword evidence="4" id="KW-1185">Reference proteome</keyword>
<dbReference type="InterPro" id="IPR043502">
    <property type="entry name" value="DNA/RNA_pol_sf"/>
</dbReference>
<feature type="domain" description="RNase H type-1" evidence="2">
    <location>
        <begin position="1215"/>
        <end position="1345"/>
    </location>
</feature>
<dbReference type="InterPro" id="IPR044730">
    <property type="entry name" value="RNase_H-like_dom_plant"/>
</dbReference>
<sequence>MISTIIWNARGINTQGVIERLKNLKNIHYVSMIAILEPFSDNAHINMVKSMLAMDHAAGNPNGKIWLFWTNDTTCKVLETDEQQITCEINHTEIPETYIKTFVYAKCKEYLRKPLWDRLLHFADTRNATPWCTVGDFNVITDTDEKLGGNIYNMRKSMDFIGIIEACGLMDLGFNGPRFTWSNQRGINFRIWKRLDRAMVNDSWLQNMPHTTITHLPSVGSDHCPLLMEMNSRPDNHIKYFRFLNCWADQASFEETVAECWNRPIDGNPMWTFHQKMKRLASTLSVWSKTQFGDIYAKVKEFEERVTVAENTLIHNNTEEHRTALHSINAEYIRFMKLEDSILRQKTQLQWFKEGDSNSKYFHALIRGRRRRLCIHKILSDKEEWVQGDELIAQAACEHFQNIFTGEEKLIDELPMNCIPRMVMQEHNDKLKEMPTMEELKEVVFSMNPHSAAGPDGMNGFFFQKCWKIISTDLLAVTHAFFSGQRLPKYFSHACLILLPKVKHPNRLSEFRPISLSNFTNKVISKLLCLRLAPILPSLVSPNQSGFVKGRSISENIMLAQEIIHQIRKPNIGSNVVIKLDMAKAYDRVSWSYICIVLRKMGFDEVFIDMVWRIMANNWYSIIINGKRHGFFHSTRGLKQGDPLSPALFILGAEMLSRSLNNLQQNPLYHGFYMEKRGPQINHLSFADDVIIFTSGRKHSLKLIMDTLATYERVSGQLINKGKSHFMLHSNAFKTTSDRIRKLTGFHKKEAPITYLGCPITTGRQKILHFSDLINKIVNKITGWQSKILSYGGKATLIKHVLQSMPIHILSAASPPSTILKLIQGIFADFFWGWRNDKKKYHWSSWKNLSFPYEEGGIGVRLMNDVCQAFQFKQWWTFRSKHTLWGEFLRSKYCQRSNPISKKWDTGESQSWRLMMRNRQKAEKHIQWKINSGDCSFWWDNWLGVGPLAYYTTDSNRFNNEKVVDFMEDDQWNMGKVIQYAPHSQVHNILSTQIQIQRGQPDQAVWNLNNNGLFSITSAWNSIREKREKSQINICTWQKHIPFKCSFLLWRAIRGKLPTNEKLSSFGIGPGVCYCCHSPGADTIEHIFNTGSFAKNVWKYFANSLGIQTDYLPLRSMVMRWWSSNHNNEAHQLILQAIPIFICWNLWKNRCAAKYGGKQSSMARVKHLVMVDSFKLLQTVFPYIPWPLGWNKLCTLIEKCIHEIKITPVQWYKPPDSWVKLNTDGSAMNNPGSMGAGGILRNNKGDIIFAFSTPLGQGTNNHAEVEAANFGLTWCAQLQYDNVILEVDSQLLVDWFKNKTAAPWTISSQMQKLHQLATQFTHFKCLHIVREANFVADSLSKHSHQISNPQVYFNITQLPKLAATFLQQDLAGMASFRRRKLKRIKEPP</sequence>
<dbReference type="CDD" id="cd01650">
    <property type="entry name" value="RT_nLTR_like"/>
    <property type="match status" value="1"/>
</dbReference>
<dbReference type="Pfam" id="PF13456">
    <property type="entry name" value="RVT_3"/>
    <property type="match status" value="1"/>
</dbReference>
<dbReference type="GO" id="GO:0004523">
    <property type="term" value="F:RNA-DNA hybrid ribonuclease activity"/>
    <property type="evidence" value="ECO:0007669"/>
    <property type="project" value="InterPro"/>
</dbReference>
<evidence type="ECO:0000313" key="3">
    <source>
        <dbReference type="EMBL" id="KAK6782055.1"/>
    </source>
</evidence>
<proteinExistence type="predicted"/>
<comment type="caution">
    <text evidence="3">The sequence shown here is derived from an EMBL/GenBank/DDBJ whole genome shotgun (WGS) entry which is preliminary data.</text>
</comment>
<dbReference type="PROSITE" id="PS50879">
    <property type="entry name" value="RNASE_H_1"/>
    <property type="match status" value="1"/>
</dbReference>
<evidence type="ECO:0000259" key="1">
    <source>
        <dbReference type="PROSITE" id="PS50878"/>
    </source>
</evidence>
<reference evidence="3 4" key="1">
    <citation type="submission" date="2024-02" db="EMBL/GenBank/DDBJ databases">
        <title>de novo genome assembly of Solanum bulbocastanum strain 11H21.</title>
        <authorList>
            <person name="Hosaka A.J."/>
        </authorList>
    </citation>
    <scope>NUCLEOTIDE SEQUENCE [LARGE SCALE GENOMIC DNA]</scope>
    <source>
        <tissue evidence="3">Young leaves</tissue>
    </source>
</reference>
<dbReference type="SUPFAM" id="SSF53098">
    <property type="entry name" value="Ribonuclease H-like"/>
    <property type="match status" value="1"/>
</dbReference>
<dbReference type="Pfam" id="PF13966">
    <property type="entry name" value="zf-RVT"/>
    <property type="match status" value="1"/>
</dbReference>
<feature type="domain" description="Reverse transcriptase" evidence="1">
    <location>
        <begin position="480"/>
        <end position="760"/>
    </location>
</feature>
<accession>A0AAN8T7I6</accession>
<dbReference type="InterPro" id="IPR012337">
    <property type="entry name" value="RNaseH-like_sf"/>
</dbReference>
<dbReference type="GO" id="GO:0003676">
    <property type="term" value="F:nucleic acid binding"/>
    <property type="evidence" value="ECO:0007669"/>
    <property type="project" value="InterPro"/>
</dbReference>
<dbReference type="PANTHER" id="PTHR33116:SF82">
    <property type="entry name" value="RNASE H FAMILY PROTEIN"/>
    <property type="match status" value="1"/>
</dbReference>